<dbReference type="Pfam" id="PF16165">
    <property type="entry name" value="Ferlin_C"/>
    <property type="match status" value="1"/>
</dbReference>
<evidence type="ECO:0000313" key="3">
    <source>
        <dbReference type="EMBL" id="KAJ8355579.1"/>
    </source>
</evidence>
<gene>
    <name evidence="3" type="ORF">SKAU_G00183730</name>
</gene>
<organism evidence="3 4">
    <name type="scientific">Synaphobranchus kaupii</name>
    <name type="common">Kaup's arrowtooth eel</name>
    <dbReference type="NCBI Taxonomy" id="118154"/>
    <lineage>
        <taxon>Eukaryota</taxon>
        <taxon>Metazoa</taxon>
        <taxon>Chordata</taxon>
        <taxon>Craniata</taxon>
        <taxon>Vertebrata</taxon>
        <taxon>Euteleostomi</taxon>
        <taxon>Actinopterygii</taxon>
        <taxon>Neopterygii</taxon>
        <taxon>Teleostei</taxon>
        <taxon>Anguilliformes</taxon>
        <taxon>Synaphobranchidae</taxon>
        <taxon>Synaphobranchus</taxon>
    </lineage>
</organism>
<evidence type="ECO:0000313" key="4">
    <source>
        <dbReference type="Proteomes" id="UP001152622"/>
    </source>
</evidence>
<protein>
    <recommendedName>
        <fullName evidence="2">Ferlin C-terminal domain-containing protein</fullName>
    </recommendedName>
</protein>
<keyword evidence="4" id="KW-1185">Reference proteome</keyword>
<dbReference type="InterPro" id="IPR032362">
    <property type="entry name" value="Ferlin_C"/>
</dbReference>
<dbReference type="OrthoDB" id="8955948at2759"/>
<keyword evidence="1" id="KW-0472">Membrane</keyword>
<evidence type="ECO:0000259" key="2">
    <source>
        <dbReference type="Pfam" id="PF16165"/>
    </source>
</evidence>
<accession>A0A9Q1FCC2</accession>
<reference evidence="3" key="1">
    <citation type="journal article" date="2023" name="Science">
        <title>Genome structures resolve the early diversification of teleost fishes.</title>
        <authorList>
            <person name="Parey E."/>
            <person name="Louis A."/>
            <person name="Montfort J."/>
            <person name="Bouchez O."/>
            <person name="Roques C."/>
            <person name="Iampietro C."/>
            <person name="Lluch J."/>
            <person name="Castinel A."/>
            <person name="Donnadieu C."/>
            <person name="Desvignes T."/>
            <person name="Floi Bucao C."/>
            <person name="Jouanno E."/>
            <person name="Wen M."/>
            <person name="Mejri S."/>
            <person name="Dirks R."/>
            <person name="Jansen H."/>
            <person name="Henkel C."/>
            <person name="Chen W.J."/>
            <person name="Zahm M."/>
            <person name="Cabau C."/>
            <person name="Klopp C."/>
            <person name="Thompson A.W."/>
            <person name="Robinson-Rechavi M."/>
            <person name="Braasch I."/>
            <person name="Lecointre G."/>
            <person name="Bobe J."/>
            <person name="Postlethwait J.H."/>
            <person name="Berthelot C."/>
            <person name="Roest Crollius H."/>
            <person name="Guiguen Y."/>
        </authorList>
    </citation>
    <scope>NUCLEOTIDE SEQUENCE</scope>
    <source>
        <strain evidence="3">WJC10195</strain>
    </source>
</reference>
<dbReference type="Proteomes" id="UP001152622">
    <property type="component" value="Chromosome 6"/>
</dbReference>
<feature type="domain" description="Ferlin C-terminal" evidence="2">
    <location>
        <begin position="20"/>
        <end position="76"/>
    </location>
</feature>
<feature type="transmembrane region" description="Helical" evidence="1">
    <location>
        <begin position="44"/>
        <end position="66"/>
    </location>
</feature>
<proteinExistence type="predicted"/>
<keyword evidence="1" id="KW-1133">Transmembrane helix</keyword>
<name>A0A9Q1FCC2_SYNKA</name>
<keyword evidence="1" id="KW-0812">Transmembrane</keyword>
<dbReference type="AlphaFoldDB" id="A0A9Q1FCC2"/>
<evidence type="ECO:0000256" key="1">
    <source>
        <dbReference type="SAM" id="Phobius"/>
    </source>
</evidence>
<sequence>MLGLFIYSMPGYLVKKLLGARPNTSMSWILNPVRVVCILAWRSYKFHCLGLLFLSLSLLFLLLLLYSMPGALSQKIVNAIG</sequence>
<dbReference type="EMBL" id="JAINUF010000006">
    <property type="protein sequence ID" value="KAJ8355579.1"/>
    <property type="molecule type" value="Genomic_DNA"/>
</dbReference>
<comment type="caution">
    <text evidence="3">The sequence shown here is derived from an EMBL/GenBank/DDBJ whole genome shotgun (WGS) entry which is preliminary data.</text>
</comment>